<dbReference type="Proteomes" id="UP000814140">
    <property type="component" value="Unassembled WGS sequence"/>
</dbReference>
<evidence type="ECO:0000313" key="1">
    <source>
        <dbReference type="EMBL" id="KAI0055567.1"/>
    </source>
</evidence>
<keyword evidence="2" id="KW-1185">Reference proteome</keyword>
<comment type="caution">
    <text evidence="1">The sequence shown here is derived from an EMBL/GenBank/DDBJ whole genome shotgun (WGS) entry which is preliminary data.</text>
</comment>
<protein>
    <submittedName>
        <fullName evidence="1">Uncharacterized protein</fullName>
    </submittedName>
</protein>
<name>A0ACB8SH14_9AGAM</name>
<reference evidence="1" key="1">
    <citation type="submission" date="2021-03" db="EMBL/GenBank/DDBJ databases">
        <authorList>
            <consortium name="DOE Joint Genome Institute"/>
            <person name="Ahrendt S."/>
            <person name="Looney B.P."/>
            <person name="Miyauchi S."/>
            <person name="Morin E."/>
            <person name="Drula E."/>
            <person name="Courty P.E."/>
            <person name="Chicoki N."/>
            <person name="Fauchery L."/>
            <person name="Kohler A."/>
            <person name="Kuo A."/>
            <person name="Labutti K."/>
            <person name="Pangilinan J."/>
            <person name="Lipzen A."/>
            <person name="Riley R."/>
            <person name="Andreopoulos W."/>
            <person name="He G."/>
            <person name="Johnson J."/>
            <person name="Barry K.W."/>
            <person name="Grigoriev I.V."/>
            <person name="Nagy L."/>
            <person name="Hibbett D."/>
            <person name="Henrissat B."/>
            <person name="Matheny P.B."/>
            <person name="Labbe J."/>
            <person name="Martin F."/>
        </authorList>
    </citation>
    <scope>NUCLEOTIDE SEQUENCE</scope>
    <source>
        <strain evidence="1">HHB10654</strain>
    </source>
</reference>
<reference evidence="1" key="2">
    <citation type="journal article" date="2022" name="New Phytol.">
        <title>Evolutionary transition to the ectomycorrhizal habit in the genomes of a hyperdiverse lineage of mushroom-forming fungi.</title>
        <authorList>
            <person name="Looney B."/>
            <person name="Miyauchi S."/>
            <person name="Morin E."/>
            <person name="Drula E."/>
            <person name="Courty P.E."/>
            <person name="Kohler A."/>
            <person name="Kuo A."/>
            <person name="LaButti K."/>
            <person name="Pangilinan J."/>
            <person name="Lipzen A."/>
            <person name="Riley R."/>
            <person name="Andreopoulos W."/>
            <person name="He G."/>
            <person name="Johnson J."/>
            <person name="Nolan M."/>
            <person name="Tritt A."/>
            <person name="Barry K.W."/>
            <person name="Grigoriev I.V."/>
            <person name="Nagy L.G."/>
            <person name="Hibbett D."/>
            <person name="Henrissat B."/>
            <person name="Matheny P.B."/>
            <person name="Labbe J."/>
            <person name="Martin F.M."/>
        </authorList>
    </citation>
    <scope>NUCLEOTIDE SEQUENCE</scope>
    <source>
        <strain evidence="1">HHB10654</strain>
    </source>
</reference>
<gene>
    <name evidence="1" type="ORF">BV25DRAFT_1783242</name>
</gene>
<organism evidence="1 2">
    <name type="scientific">Artomyces pyxidatus</name>
    <dbReference type="NCBI Taxonomy" id="48021"/>
    <lineage>
        <taxon>Eukaryota</taxon>
        <taxon>Fungi</taxon>
        <taxon>Dikarya</taxon>
        <taxon>Basidiomycota</taxon>
        <taxon>Agaricomycotina</taxon>
        <taxon>Agaricomycetes</taxon>
        <taxon>Russulales</taxon>
        <taxon>Auriscalpiaceae</taxon>
        <taxon>Artomyces</taxon>
    </lineage>
</organism>
<proteinExistence type="predicted"/>
<accession>A0ACB8SH14</accession>
<dbReference type="EMBL" id="MU277287">
    <property type="protein sequence ID" value="KAI0055567.1"/>
    <property type="molecule type" value="Genomic_DNA"/>
</dbReference>
<evidence type="ECO:0000313" key="2">
    <source>
        <dbReference type="Proteomes" id="UP000814140"/>
    </source>
</evidence>
<sequence>MAAALNSLDVHINALSPISRLPSEILAHIFLYCAAESTTWWKNGIWKGWAAVTHVCRWWRHVALGNPRLWRHIDLPLSKPWAQEMISRAKSAGVVVSW</sequence>
<feature type="non-terminal residue" evidence="1">
    <location>
        <position position="98"/>
    </location>
</feature>